<dbReference type="GO" id="GO:0005524">
    <property type="term" value="F:ATP binding"/>
    <property type="evidence" value="ECO:0007669"/>
    <property type="project" value="InterPro"/>
</dbReference>
<name>A0A1J4J890_9EUKA</name>
<dbReference type="OrthoDB" id="676979at2759"/>
<protein>
    <recommendedName>
        <fullName evidence="1">Protein kinase domain-containing protein</fullName>
    </recommendedName>
</protein>
<dbReference type="Pfam" id="PF07714">
    <property type="entry name" value="PK_Tyr_Ser-Thr"/>
    <property type="match status" value="1"/>
</dbReference>
<dbReference type="PANTHER" id="PTHR23257">
    <property type="entry name" value="SERINE-THREONINE PROTEIN KINASE"/>
    <property type="match status" value="1"/>
</dbReference>
<dbReference type="SUPFAM" id="SSF56112">
    <property type="entry name" value="Protein kinase-like (PK-like)"/>
    <property type="match status" value="1"/>
</dbReference>
<dbReference type="InterPro" id="IPR001245">
    <property type="entry name" value="Ser-Thr/Tyr_kinase_cat_dom"/>
</dbReference>
<dbReference type="RefSeq" id="XP_068348497.1">
    <property type="nucleotide sequence ID" value="XM_068512094.1"/>
</dbReference>
<feature type="domain" description="Protein kinase" evidence="1">
    <location>
        <begin position="1"/>
        <end position="270"/>
    </location>
</feature>
<comment type="caution">
    <text evidence="2">The sequence shown here is derived from an EMBL/GenBank/DDBJ whole genome shotgun (WGS) entry which is preliminary data.</text>
</comment>
<dbReference type="GO" id="GO:0005737">
    <property type="term" value="C:cytoplasm"/>
    <property type="evidence" value="ECO:0007669"/>
    <property type="project" value="TreeGrafter"/>
</dbReference>
<evidence type="ECO:0000259" key="1">
    <source>
        <dbReference type="PROSITE" id="PS50011"/>
    </source>
</evidence>
<dbReference type="GO" id="GO:0007165">
    <property type="term" value="P:signal transduction"/>
    <property type="evidence" value="ECO:0007669"/>
    <property type="project" value="TreeGrafter"/>
</dbReference>
<dbReference type="GO" id="GO:0004672">
    <property type="term" value="F:protein kinase activity"/>
    <property type="evidence" value="ECO:0007669"/>
    <property type="project" value="InterPro"/>
</dbReference>
<keyword evidence="3" id="KW-1185">Reference proteome</keyword>
<gene>
    <name evidence="2" type="ORF">TRFO_38526</name>
</gene>
<dbReference type="InterPro" id="IPR011009">
    <property type="entry name" value="Kinase-like_dom_sf"/>
</dbReference>
<dbReference type="VEuPathDB" id="TrichDB:TRFO_38526"/>
<dbReference type="InterPro" id="IPR036770">
    <property type="entry name" value="Ankyrin_rpt-contain_sf"/>
</dbReference>
<reference evidence="2" key="1">
    <citation type="submission" date="2016-10" db="EMBL/GenBank/DDBJ databases">
        <authorList>
            <person name="Benchimol M."/>
            <person name="Almeida L.G."/>
            <person name="Vasconcelos A.T."/>
            <person name="Perreira-Neves A."/>
            <person name="Rosa I.A."/>
            <person name="Tasca T."/>
            <person name="Bogo M.R."/>
            <person name="de Souza W."/>
        </authorList>
    </citation>
    <scope>NUCLEOTIDE SEQUENCE [LARGE SCALE GENOMIC DNA]</scope>
    <source>
        <strain evidence="2">K</strain>
    </source>
</reference>
<dbReference type="InterPro" id="IPR000719">
    <property type="entry name" value="Prot_kinase_dom"/>
</dbReference>
<proteinExistence type="predicted"/>
<dbReference type="Gene3D" id="1.10.510.10">
    <property type="entry name" value="Transferase(Phosphotransferase) domain 1"/>
    <property type="match status" value="1"/>
</dbReference>
<dbReference type="PROSITE" id="PS50011">
    <property type="entry name" value="PROTEIN_KINASE_DOM"/>
    <property type="match status" value="1"/>
</dbReference>
<dbReference type="GeneID" id="94846798"/>
<sequence>MNAINKTLYDEIVHAEYDQFECRYSTLTVQSINDKKYYVLHIDPPIVADGYSRIEQRIEKMKSLESPLLLVVNKDLTERVQSELKLSIIYEYKKLWPFHYFHKKGVLKDSTIQTKVTFGIACAMEYLHNNNVFHGRLNDKSILFDENCNPIIIDYGLTVHLNIINSQITEYIHFIAPETMIKNGNINGKVDIYSYGMLCHLISHGKISFKKSLKIQPYDILIRSGKRPFVPNSVSLEMRDIIQSCTLQNAKDRPSFSLIIKKLIQNAEFIYSNANLSNIYQYIEEIKSQEFLNLLKLERNLDYYPKFKVYIPKKSTLENIKSRKNIHHFLTSIGHNEALLSTHLQSALLDLNEYNIHKVSFVISDSLFVKGSSRMTQLCRNIFNCVRIGHMKIELYVNLMIEICNKFIKLKKYMYRELFRVISSFTYVEYIPNITFLYYLVQKKFVSGYAVVKKMKSLDENNTYSKCYLLLMLCFFPNEVIIFNPMLFNKLINIMKENQNKNNFPSDFKKFFQNISQYKESNWTCQKEFIENRGKIPNVKGSLYSDNVKLINELLSSQSYNSRIESDIYDPCIFSHQHPSIIACSALYGSSNCFKYLQLNGADIYFHDEKNRSLFQYIIAGGNTNLVKFGFNSNLNIYGILNTIILFHQNEIYDKYVKGRTYELLKKDVFPSSMICFAAGVNNINILLDYFDNNGNDINKNYDVNQILILDVLHFIQQQKEVRLILF</sequence>
<dbReference type="SUPFAM" id="SSF48403">
    <property type="entry name" value="Ankyrin repeat"/>
    <property type="match status" value="1"/>
</dbReference>
<evidence type="ECO:0000313" key="3">
    <source>
        <dbReference type="Proteomes" id="UP000179807"/>
    </source>
</evidence>
<dbReference type="EMBL" id="MLAK01001250">
    <property type="protein sequence ID" value="OHS95360.1"/>
    <property type="molecule type" value="Genomic_DNA"/>
</dbReference>
<dbReference type="InterPro" id="IPR050167">
    <property type="entry name" value="Ser_Thr_protein_kinase"/>
</dbReference>
<dbReference type="AlphaFoldDB" id="A0A1J4J890"/>
<evidence type="ECO:0000313" key="2">
    <source>
        <dbReference type="EMBL" id="OHS95360.1"/>
    </source>
</evidence>
<dbReference type="Proteomes" id="UP000179807">
    <property type="component" value="Unassembled WGS sequence"/>
</dbReference>
<organism evidence="2 3">
    <name type="scientific">Tritrichomonas foetus</name>
    <dbReference type="NCBI Taxonomy" id="1144522"/>
    <lineage>
        <taxon>Eukaryota</taxon>
        <taxon>Metamonada</taxon>
        <taxon>Parabasalia</taxon>
        <taxon>Tritrichomonadida</taxon>
        <taxon>Tritrichomonadidae</taxon>
        <taxon>Tritrichomonas</taxon>
    </lineage>
</organism>
<accession>A0A1J4J890</accession>